<dbReference type="GO" id="GO:0005524">
    <property type="term" value="F:ATP binding"/>
    <property type="evidence" value="ECO:0007669"/>
    <property type="project" value="UniProtKB-KW"/>
</dbReference>
<feature type="domain" description="Helicase ATP-binding" evidence="9">
    <location>
        <begin position="35"/>
        <end position="206"/>
    </location>
</feature>
<comment type="caution">
    <text evidence="12">The sequence shown here is derived from an EMBL/GenBank/DDBJ whole genome shotgun (WGS) entry which is preliminary data.</text>
</comment>
<dbReference type="InterPro" id="IPR000629">
    <property type="entry name" value="RNA-helicase_DEAD-box_CS"/>
</dbReference>
<dbReference type="EMBL" id="LAYJ01000076">
    <property type="protein sequence ID" value="KKI51524.1"/>
    <property type="molecule type" value="Genomic_DNA"/>
</dbReference>
<dbReference type="InterPro" id="IPR050079">
    <property type="entry name" value="DEAD_box_RNA_helicase"/>
</dbReference>
<dbReference type="InterPro" id="IPR044742">
    <property type="entry name" value="DEAD/DEAH_RhlB"/>
</dbReference>
<dbReference type="RefSeq" id="WP_052740342.1">
    <property type="nucleotide sequence ID" value="NZ_LAYJ01000076.1"/>
</dbReference>
<keyword evidence="3 7" id="KW-0347">Helicase</keyword>
<evidence type="ECO:0000256" key="7">
    <source>
        <dbReference type="RuleBase" id="RU000492"/>
    </source>
</evidence>
<dbReference type="SMART" id="SM00487">
    <property type="entry name" value="DEXDc"/>
    <property type="match status" value="1"/>
</dbReference>
<dbReference type="AlphaFoldDB" id="A0A0M2NG75"/>
<dbReference type="CDD" id="cd18787">
    <property type="entry name" value="SF2_C_DEAD"/>
    <property type="match status" value="1"/>
</dbReference>
<comment type="similarity">
    <text evidence="5 7">Belongs to the DEAD box helicase family.</text>
</comment>
<feature type="region of interest" description="Disordered" evidence="8">
    <location>
        <begin position="369"/>
        <end position="408"/>
    </location>
</feature>
<dbReference type="InterPro" id="IPR001650">
    <property type="entry name" value="Helicase_C-like"/>
</dbReference>
<evidence type="ECO:0000256" key="2">
    <source>
        <dbReference type="ARBA" id="ARBA00022801"/>
    </source>
</evidence>
<dbReference type="SMART" id="SM00490">
    <property type="entry name" value="HELICc"/>
    <property type="match status" value="1"/>
</dbReference>
<evidence type="ECO:0000259" key="10">
    <source>
        <dbReference type="PROSITE" id="PS51194"/>
    </source>
</evidence>
<dbReference type="GO" id="GO:0005829">
    <property type="term" value="C:cytosol"/>
    <property type="evidence" value="ECO:0007669"/>
    <property type="project" value="TreeGrafter"/>
</dbReference>
<reference evidence="12 13" key="1">
    <citation type="submission" date="2015-04" db="EMBL/GenBank/DDBJ databases">
        <title>Draft genome sequence of bacteremic isolate Catabacter hongkongensis type strain HKU16T.</title>
        <authorList>
            <person name="Lau S.K."/>
            <person name="Teng J.L."/>
            <person name="Huang Y."/>
            <person name="Curreem S.O."/>
            <person name="Tsui S.K."/>
            <person name="Woo P.C."/>
        </authorList>
    </citation>
    <scope>NUCLEOTIDE SEQUENCE [LARGE SCALE GENOMIC DNA]</scope>
    <source>
        <strain evidence="12 13">HKU16</strain>
    </source>
</reference>
<dbReference type="InterPro" id="IPR014014">
    <property type="entry name" value="RNA_helicase_DEAD_Q_motif"/>
</dbReference>
<organism evidence="12 13">
    <name type="scientific">Christensenella hongkongensis</name>
    <dbReference type="NCBI Taxonomy" id="270498"/>
    <lineage>
        <taxon>Bacteria</taxon>
        <taxon>Bacillati</taxon>
        <taxon>Bacillota</taxon>
        <taxon>Clostridia</taxon>
        <taxon>Christensenellales</taxon>
        <taxon>Christensenellaceae</taxon>
        <taxon>Christensenella</taxon>
    </lineage>
</organism>
<dbReference type="Pfam" id="PF00271">
    <property type="entry name" value="Helicase_C"/>
    <property type="match status" value="1"/>
</dbReference>
<dbReference type="GO" id="GO:0016787">
    <property type="term" value="F:hydrolase activity"/>
    <property type="evidence" value="ECO:0007669"/>
    <property type="project" value="UniProtKB-KW"/>
</dbReference>
<dbReference type="GO" id="GO:0003724">
    <property type="term" value="F:RNA helicase activity"/>
    <property type="evidence" value="ECO:0007669"/>
    <property type="project" value="UniProtKB-EC"/>
</dbReference>
<feature type="domain" description="Helicase C-terminal" evidence="10">
    <location>
        <begin position="238"/>
        <end position="383"/>
    </location>
</feature>
<dbReference type="SUPFAM" id="SSF52540">
    <property type="entry name" value="P-loop containing nucleoside triphosphate hydrolases"/>
    <property type="match status" value="1"/>
</dbReference>
<dbReference type="CDD" id="cd00268">
    <property type="entry name" value="DEADc"/>
    <property type="match status" value="1"/>
</dbReference>
<evidence type="ECO:0000313" key="13">
    <source>
        <dbReference type="Proteomes" id="UP000034076"/>
    </source>
</evidence>
<evidence type="ECO:0000313" key="12">
    <source>
        <dbReference type="EMBL" id="KKI51524.1"/>
    </source>
</evidence>
<dbReference type="Proteomes" id="UP000034076">
    <property type="component" value="Unassembled WGS sequence"/>
</dbReference>
<proteinExistence type="inferred from homology"/>
<feature type="domain" description="DEAD-box RNA helicase Q" evidence="11">
    <location>
        <begin position="4"/>
        <end position="32"/>
    </location>
</feature>
<dbReference type="PANTHER" id="PTHR47959">
    <property type="entry name" value="ATP-DEPENDENT RNA HELICASE RHLE-RELATED"/>
    <property type="match status" value="1"/>
</dbReference>
<evidence type="ECO:0000256" key="5">
    <source>
        <dbReference type="ARBA" id="ARBA00038437"/>
    </source>
</evidence>
<dbReference type="Pfam" id="PF00270">
    <property type="entry name" value="DEAD"/>
    <property type="match status" value="1"/>
</dbReference>
<evidence type="ECO:0000256" key="6">
    <source>
        <dbReference type="PROSITE-ProRule" id="PRU00552"/>
    </source>
</evidence>
<feature type="short sequence motif" description="Q motif" evidence="6">
    <location>
        <begin position="4"/>
        <end position="32"/>
    </location>
</feature>
<dbReference type="Gene3D" id="3.40.50.300">
    <property type="entry name" value="P-loop containing nucleotide triphosphate hydrolases"/>
    <property type="match status" value="2"/>
</dbReference>
<dbReference type="PROSITE" id="PS51192">
    <property type="entry name" value="HELICASE_ATP_BIND_1"/>
    <property type="match status" value="1"/>
</dbReference>
<dbReference type="PROSITE" id="PS51194">
    <property type="entry name" value="HELICASE_CTER"/>
    <property type="match status" value="1"/>
</dbReference>
<gene>
    <name evidence="12" type="ORF">CHK_1016</name>
</gene>
<dbReference type="GO" id="GO:0003676">
    <property type="term" value="F:nucleic acid binding"/>
    <property type="evidence" value="ECO:0007669"/>
    <property type="project" value="InterPro"/>
</dbReference>
<dbReference type="InterPro" id="IPR011545">
    <property type="entry name" value="DEAD/DEAH_box_helicase_dom"/>
</dbReference>
<dbReference type="STRING" id="270498.CHK_1016"/>
<evidence type="ECO:0000259" key="9">
    <source>
        <dbReference type="PROSITE" id="PS51192"/>
    </source>
</evidence>
<dbReference type="InterPro" id="IPR014001">
    <property type="entry name" value="Helicase_ATP-bd"/>
</dbReference>
<evidence type="ECO:0000256" key="1">
    <source>
        <dbReference type="ARBA" id="ARBA00022741"/>
    </source>
</evidence>
<evidence type="ECO:0000256" key="3">
    <source>
        <dbReference type="ARBA" id="ARBA00022806"/>
    </source>
</evidence>
<feature type="compositionally biased region" description="Basic residues" evidence="8">
    <location>
        <begin position="399"/>
        <end position="408"/>
    </location>
</feature>
<keyword evidence="1 7" id="KW-0547">Nucleotide-binding</keyword>
<name>A0A0M2NG75_9FIRM</name>
<keyword evidence="4 7" id="KW-0067">ATP-binding</keyword>
<accession>A0A0M2NG75</accession>
<evidence type="ECO:0000259" key="11">
    <source>
        <dbReference type="PROSITE" id="PS51195"/>
    </source>
</evidence>
<dbReference type="InterPro" id="IPR027417">
    <property type="entry name" value="P-loop_NTPase"/>
</dbReference>
<dbReference type="PROSITE" id="PS51195">
    <property type="entry name" value="Q_MOTIF"/>
    <property type="match status" value="1"/>
</dbReference>
<dbReference type="PROSITE" id="PS00039">
    <property type="entry name" value="DEAD_ATP_HELICASE"/>
    <property type="match status" value="1"/>
</dbReference>
<protein>
    <submittedName>
        <fullName evidence="12">DEAD-box ATP-dependent RNA helicase CshA</fullName>
        <ecNumber evidence="12">3.6.4.13</ecNumber>
    </submittedName>
</protein>
<sequence length="408" mass="46148">MQETPFKDLGISDDIQASLRNMNFEKPTPVQELTIGGFLEGADLLVQAPTGTGKTGAFGVPIVQQIDRTQRISQALILCPTRELAVQVAGVLRNLAKNKPGIRIVTLYGGENIKKQLDMLHKTPHIIVATPGRLMDHMHRQTVQLKNIRTVVLDEADRMLDMGFRKDMEKILRATPKDRQTVFFSATIPQEIYMIANQFLKKDAREIRVEQESLAVETVKQYYTIIPVGYKNDILITLLKNNDLPLTLIFVNMKHKADRLAAQLRKKGFKAAALHGDMSQNQRDRVMKEYRLGKLDTLVATDIAARGIDVKNIDAVINYDAPLDDESYVHRIGRTGRAEQEGVAYTFINQDEDEIDRLRKMIKNLNIDISPTEDSPVLPEPVKRVSHGRVSGQSFHSINPRRRGRGRR</sequence>
<evidence type="ECO:0000256" key="4">
    <source>
        <dbReference type="ARBA" id="ARBA00022840"/>
    </source>
</evidence>
<dbReference type="OrthoDB" id="9805696at2"/>
<keyword evidence="2 7" id="KW-0378">Hydrolase</keyword>
<evidence type="ECO:0000256" key="8">
    <source>
        <dbReference type="SAM" id="MobiDB-lite"/>
    </source>
</evidence>
<dbReference type="PATRIC" id="fig|270498.16.peg.1214"/>
<dbReference type="EC" id="3.6.4.13" evidence="12"/>
<dbReference type="PANTHER" id="PTHR47959:SF13">
    <property type="entry name" value="ATP-DEPENDENT RNA HELICASE RHLE"/>
    <property type="match status" value="1"/>
</dbReference>
<keyword evidence="13" id="KW-1185">Reference proteome</keyword>